<dbReference type="EMBL" id="CP097504">
    <property type="protein sequence ID" value="URD88447.1"/>
    <property type="molecule type" value="Genomic_DNA"/>
</dbReference>
<protein>
    <submittedName>
        <fullName evidence="1">Uncharacterized protein</fullName>
    </submittedName>
</protein>
<reference evidence="1" key="1">
    <citation type="submission" date="2022-05" db="EMBL/GenBank/DDBJ databases">
        <title>The Musa troglodytarum L. genome provides insights into the mechanism of non-climacteric behaviour and enrichment of carotenoids.</title>
        <authorList>
            <person name="Wang J."/>
        </authorList>
    </citation>
    <scope>NUCLEOTIDE SEQUENCE</scope>
    <source>
        <tissue evidence="1">Leaf</tissue>
    </source>
</reference>
<sequence length="33" mass="3891">MFSQSRCLIIFLCTITKIQNIDHSQHIICREVV</sequence>
<proteinExistence type="predicted"/>
<evidence type="ECO:0000313" key="2">
    <source>
        <dbReference type="Proteomes" id="UP001055439"/>
    </source>
</evidence>
<keyword evidence="2" id="KW-1185">Reference proteome</keyword>
<dbReference type="AlphaFoldDB" id="A0A9E7F4F9"/>
<name>A0A9E7F4F9_9LILI</name>
<organism evidence="1 2">
    <name type="scientific">Musa troglodytarum</name>
    <name type="common">fe'i banana</name>
    <dbReference type="NCBI Taxonomy" id="320322"/>
    <lineage>
        <taxon>Eukaryota</taxon>
        <taxon>Viridiplantae</taxon>
        <taxon>Streptophyta</taxon>
        <taxon>Embryophyta</taxon>
        <taxon>Tracheophyta</taxon>
        <taxon>Spermatophyta</taxon>
        <taxon>Magnoliopsida</taxon>
        <taxon>Liliopsida</taxon>
        <taxon>Zingiberales</taxon>
        <taxon>Musaceae</taxon>
        <taxon>Musa</taxon>
    </lineage>
</organism>
<accession>A0A9E7F4F9</accession>
<dbReference type="Proteomes" id="UP001055439">
    <property type="component" value="Chromosome 2"/>
</dbReference>
<evidence type="ECO:0000313" key="1">
    <source>
        <dbReference type="EMBL" id="URD88447.1"/>
    </source>
</evidence>
<gene>
    <name evidence="1" type="ORF">MUK42_11087</name>
</gene>